<keyword evidence="1" id="KW-1133">Transmembrane helix</keyword>
<dbReference type="Proteomes" id="UP001301769">
    <property type="component" value="Unassembled WGS sequence"/>
</dbReference>
<feature type="transmembrane region" description="Helical" evidence="1">
    <location>
        <begin position="228"/>
        <end position="245"/>
    </location>
</feature>
<dbReference type="Pfam" id="PF20237">
    <property type="entry name" value="DUF6594"/>
    <property type="match status" value="1"/>
</dbReference>
<gene>
    <name evidence="3" type="ORF">QBC37DRAFT_296033</name>
</gene>
<comment type="caution">
    <text evidence="3">The sequence shown here is derived from an EMBL/GenBank/DDBJ whole genome shotgun (WGS) entry which is preliminary data.</text>
</comment>
<reference evidence="3" key="2">
    <citation type="submission" date="2023-05" db="EMBL/GenBank/DDBJ databases">
        <authorList>
            <consortium name="Lawrence Berkeley National Laboratory"/>
            <person name="Steindorff A."/>
            <person name="Hensen N."/>
            <person name="Bonometti L."/>
            <person name="Westerberg I."/>
            <person name="Brannstrom I.O."/>
            <person name="Guillou S."/>
            <person name="Cros-Aarteil S."/>
            <person name="Calhoun S."/>
            <person name="Haridas S."/>
            <person name="Kuo A."/>
            <person name="Mondo S."/>
            <person name="Pangilinan J."/>
            <person name="Riley R."/>
            <person name="Labutti K."/>
            <person name="Andreopoulos B."/>
            <person name="Lipzen A."/>
            <person name="Chen C."/>
            <person name="Yanf M."/>
            <person name="Daum C."/>
            <person name="Ng V."/>
            <person name="Clum A."/>
            <person name="Ohm R."/>
            <person name="Martin F."/>
            <person name="Silar P."/>
            <person name="Natvig D."/>
            <person name="Lalanne C."/>
            <person name="Gautier V."/>
            <person name="Ament-Velasquez S.L."/>
            <person name="Kruys A."/>
            <person name="Hutchinson M.I."/>
            <person name="Powell A.J."/>
            <person name="Barry K."/>
            <person name="Miller A.N."/>
            <person name="Grigoriev I.V."/>
            <person name="Debuchy R."/>
            <person name="Gladieux P."/>
            <person name="Thoren M.H."/>
            <person name="Johannesson H."/>
        </authorList>
    </citation>
    <scope>NUCLEOTIDE SEQUENCE</scope>
    <source>
        <strain evidence="3">PSN293</strain>
    </source>
</reference>
<feature type="transmembrane region" description="Helical" evidence="1">
    <location>
        <begin position="173"/>
        <end position="193"/>
    </location>
</feature>
<feature type="transmembrane region" description="Helical" evidence="1">
    <location>
        <begin position="200"/>
        <end position="222"/>
    </location>
</feature>
<keyword evidence="1" id="KW-0472">Membrane</keyword>
<accession>A0AAN7B5C7</accession>
<feature type="domain" description="DUF6594" evidence="2">
    <location>
        <begin position="71"/>
        <end position="240"/>
    </location>
</feature>
<sequence>MKKPPSESQPRFIQRIAPFTLRDGFSNTDESYKLNLAEVQRYRLHKLRKAVIKAVFDIQVPSKPGGKEGPEKAIDDALRAYIRALQDHDYMQSSLASRARDPFEFAGWRLDDRKLFESVIGELDGDVEKRKSDLAQDHERVPIGYGWETESDTIRLFSGLSSQSRSREESSAFIHRLVIAAFGAAFLIGPMWLMMLRTELWTKLISTTVFVAVFGLIMAYFVKEDNDVLSSTAAYAAVLVVFVGLSSES</sequence>
<protein>
    <recommendedName>
        <fullName evidence="2">DUF6594 domain-containing protein</fullName>
    </recommendedName>
</protein>
<organism evidence="3 4">
    <name type="scientific">Rhypophila decipiens</name>
    <dbReference type="NCBI Taxonomy" id="261697"/>
    <lineage>
        <taxon>Eukaryota</taxon>
        <taxon>Fungi</taxon>
        <taxon>Dikarya</taxon>
        <taxon>Ascomycota</taxon>
        <taxon>Pezizomycotina</taxon>
        <taxon>Sordariomycetes</taxon>
        <taxon>Sordariomycetidae</taxon>
        <taxon>Sordariales</taxon>
        <taxon>Naviculisporaceae</taxon>
        <taxon>Rhypophila</taxon>
    </lineage>
</organism>
<evidence type="ECO:0000313" key="3">
    <source>
        <dbReference type="EMBL" id="KAK4208720.1"/>
    </source>
</evidence>
<reference evidence="3" key="1">
    <citation type="journal article" date="2023" name="Mol. Phylogenet. Evol.">
        <title>Genome-scale phylogeny and comparative genomics of the fungal order Sordariales.</title>
        <authorList>
            <person name="Hensen N."/>
            <person name="Bonometti L."/>
            <person name="Westerberg I."/>
            <person name="Brannstrom I.O."/>
            <person name="Guillou S."/>
            <person name="Cros-Aarteil S."/>
            <person name="Calhoun S."/>
            <person name="Haridas S."/>
            <person name="Kuo A."/>
            <person name="Mondo S."/>
            <person name="Pangilinan J."/>
            <person name="Riley R."/>
            <person name="LaButti K."/>
            <person name="Andreopoulos B."/>
            <person name="Lipzen A."/>
            <person name="Chen C."/>
            <person name="Yan M."/>
            <person name="Daum C."/>
            <person name="Ng V."/>
            <person name="Clum A."/>
            <person name="Steindorff A."/>
            <person name="Ohm R.A."/>
            <person name="Martin F."/>
            <person name="Silar P."/>
            <person name="Natvig D.O."/>
            <person name="Lalanne C."/>
            <person name="Gautier V."/>
            <person name="Ament-Velasquez S.L."/>
            <person name="Kruys A."/>
            <person name="Hutchinson M.I."/>
            <person name="Powell A.J."/>
            <person name="Barry K."/>
            <person name="Miller A.N."/>
            <person name="Grigoriev I.V."/>
            <person name="Debuchy R."/>
            <person name="Gladieux P."/>
            <person name="Hiltunen Thoren M."/>
            <person name="Johannesson H."/>
        </authorList>
    </citation>
    <scope>NUCLEOTIDE SEQUENCE</scope>
    <source>
        <strain evidence="3">PSN293</strain>
    </source>
</reference>
<keyword evidence="4" id="KW-1185">Reference proteome</keyword>
<dbReference type="AlphaFoldDB" id="A0AAN7B5C7"/>
<proteinExistence type="predicted"/>
<evidence type="ECO:0000259" key="2">
    <source>
        <dbReference type="Pfam" id="PF20237"/>
    </source>
</evidence>
<dbReference type="EMBL" id="MU858231">
    <property type="protein sequence ID" value="KAK4208720.1"/>
    <property type="molecule type" value="Genomic_DNA"/>
</dbReference>
<name>A0AAN7B5C7_9PEZI</name>
<keyword evidence="1" id="KW-0812">Transmembrane</keyword>
<evidence type="ECO:0000256" key="1">
    <source>
        <dbReference type="SAM" id="Phobius"/>
    </source>
</evidence>
<dbReference type="InterPro" id="IPR046529">
    <property type="entry name" value="DUF6594"/>
</dbReference>
<evidence type="ECO:0000313" key="4">
    <source>
        <dbReference type="Proteomes" id="UP001301769"/>
    </source>
</evidence>